<dbReference type="RefSeq" id="WP_145924299.1">
    <property type="nucleotide sequence ID" value="NZ_CP014143.1"/>
</dbReference>
<feature type="binding site" evidence="6 7">
    <location>
        <position position="196"/>
    </location>
    <ligand>
        <name>substrate</name>
    </ligand>
</feature>
<dbReference type="GO" id="GO:0033353">
    <property type="term" value="P:S-adenosylmethionine cycle"/>
    <property type="evidence" value="ECO:0007669"/>
    <property type="project" value="TreeGrafter"/>
</dbReference>
<evidence type="ECO:0000256" key="7">
    <source>
        <dbReference type="PIRSR" id="PIRSR001109-1"/>
    </source>
</evidence>
<evidence type="ECO:0000259" key="11">
    <source>
        <dbReference type="SMART" id="SM00997"/>
    </source>
</evidence>
<keyword evidence="2 6" id="KW-0963">Cytoplasm</keyword>
<organism evidence="12 13">
    <name type="scientific">Microbulbifer aggregans</name>
    <dbReference type="NCBI Taxonomy" id="1769779"/>
    <lineage>
        <taxon>Bacteria</taxon>
        <taxon>Pseudomonadati</taxon>
        <taxon>Pseudomonadota</taxon>
        <taxon>Gammaproteobacteria</taxon>
        <taxon>Cellvibrionales</taxon>
        <taxon>Microbulbiferaceae</taxon>
        <taxon>Microbulbifer</taxon>
    </lineage>
</organism>
<dbReference type="SMART" id="SM00996">
    <property type="entry name" value="AdoHcyase"/>
    <property type="match status" value="1"/>
</dbReference>
<dbReference type="OrthoDB" id="9802717at2"/>
<dbReference type="GO" id="GO:0071269">
    <property type="term" value="P:L-homocysteine biosynthetic process"/>
    <property type="evidence" value="ECO:0007669"/>
    <property type="project" value="UniProtKB-UniRule"/>
</dbReference>
<dbReference type="Pfam" id="PF00670">
    <property type="entry name" value="AdoHcyase_NAD"/>
    <property type="match status" value="1"/>
</dbReference>
<dbReference type="CDD" id="cd00401">
    <property type="entry name" value="SAHH"/>
    <property type="match status" value="1"/>
</dbReference>
<dbReference type="InterPro" id="IPR015878">
    <property type="entry name" value="Ado_hCys_hydrolase_NAD-bd"/>
</dbReference>
<dbReference type="EMBL" id="CP014143">
    <property type="protein sequence ID" value="AOS96075.1"/>
    <property type="molecule type" value="Genomic_DNA"/>
</dbReference>
<feature type="binding site" evidence="6 7">
    <location>
        <position position="192"/>
    </location>
    <ligand>
        <name>substrate</name>
    </ligand>
</feature>
<evidence type="ECO:0000256" key="3">
    <source>
        <dbReference type="ARBA" id="ARBA00022563"/>
    </source>
</evidence>
<comment type="pathway">
    <text evidence="6 9">Amino-acid biosynthesis; L-homocysteine biosynthesis; L-homocysteine from S-adenosyl-L-homocysteine: step 1/1.</text>
</comment>
<feature type="binding site" evidence="6 7">
    <location>
        <position position="162"/>
    </location>
    <ligand>
        <name>substrate</name>
    </ligand>
</feature>
<dbReference type="EC" id="3.13.2.1" evidence="6"/>
<dbReference type="SMART" id="SM00997">
    <property type="entry name" value="AdoHcyase_NAD"/>
    <property type="match status" value="1"/>
</dbReference>
<dbReference type="FunFam" id="3.40.50.1480:FF:000007">
    <property type="entry name" value="Adenosylhomocysteinase"/>
    <property type="match status" value="1"/>
</dbReference>
<dbReference type="GO" id="GO:0004013">
    <property type="term" value="F:adenosylhomocysteinase activity"/>
    <property type="evidence" value="ECO:0007669"/>
    <property type="project" value="UniProtKB-UniRule"/>
</dbReference>
<feature type="binding site" evidence="8">
    <location>
        <position position="374"/>
    </location>
    <ligand>
        <name>NAD(+)</name>
        <dbReference type="ChEBI" id="CHEBI:57540"/>
    </ligand>
</feature>
<accession>A0A1C9W4K2</accession>
<dbReference type="GO" id="GO:0006730">
    <property type="term" value="P:one-carbon metabolic process"/>
    <property type="evidence" value="ECO:0007669"/>
    <property type="project" value="UniProtKB-UniRule"/>
</dbReference>
<dbReference type="PROSITE" id="PS00739">
    <property type="entry name" value="ADOHCYASE_2"/>
    <property type="match status" value="1"/>
</dbReference>
<dbReference type="Gene3D" id="3.40.50.720">
    <property type="entry name" value="NAD(P)-binding Rossmann-like Domain"/>
    <property type="match status" value="1"/>
</dbReference>
<evidence type="ECO:0000256" key="5">
    <source>
        <dbReference type="ARBA" id="ARBA00023027"/>
    </source>
</evidence>
<dbReference type="PIRSF" id="PIRSF001109">
    <property type="entry name" value="Ad_hcy_hydrolase"/>
    <property type="match status" value="1"/>
</dbReference>
<comment type="cofactor">
    <cofactor evidence="6 8 9">
        <name>NAD(+)</name>
        <dbReference type="ChEBI" id="CHEBI:57540"/>
    </cofactor>
    <text evidence="6 8 9">Binds 1 NAD(+) per subunit.</text>
</comment>
<dbReference type="SUPFAM" id="SSF51735">
    <property type="entry name" value="NAD(P)-binding Rossmann-fold domains"/>
    <property type="match status" value="1"/>
</dbReference>
<protein>
    <recommendedName>
        <fullName evidence="6">Adenosylhomocysteinase</fullName>
        <ecNumber evidence="6">3.13.2.1</ecNumber>
    </recommendedName>
    <alternativeName>
        <fullName evidence="6">S-adenosyl-L-homocysteine hydrolase</fullName>
        <shortName evidence="6">AdoHcyase</shortName>
    </alternativeName>
</protein>
<dbReference type="PANTHER" id="PTHR23420:SF0">
    <property type="entry name" value="ADENOSYLHOMOCYSTEINASE"/>
    <property type="match status" value="1"/>
</dbReference>
<reference evidence="13" key="1">
    <citation type="submission" date="2016-01" db="EMBL/GenBank/DDBJ databases">
        <title>Complete genome sequence of Microbulbifer sp. CCB-MM1, a halophile isolated from Matang Mangrove Forest, Perak.</title>
        <authorList>
            <person name="Moh T.H."/>
            <person name="Dinesh B."/>
            <person name="Lau N.-S."/>
            <person name="Go F."/>
            <person name="Alexander Chong S.-C."/>
        </authorList>
    </citation>
    <scope>NUCLEOTIDE SEQUENCE [LARGE SCALE GENOMIC DNA]</scope>
    <source>
        <strain evidence="13">CCB-MM1</strain>
    </source>
</reference>
<feature type="binding site" evidence="8">
    <location>
        <begin position="228"/>
        <end position="233"/>
    </location>
    <ligand>
        <name>NAD(+)</name>
        <dbReference type="ChEBI" id="CHEBI:57540"/>
    </ligand>
</feature>
<keyword evidence="13" id="KW-1185">Reference proteome</keyword>
<keyword evidence="4 6" id="KW-0378">Hydrolase</keyword>
<dbReference type="PATRIC" id="fig|1769779.3.peg.615"/>
<feature type="binding site" evidence="6 8">
    <location>
        <position position="249"/>
    </location>
    <ligand>
        <name>NAD(+)</name>
        <dbReference type="ChEBI" id="CHEBI:57540"/>
    </ligand>
</feature>
<dbReference type="AlphaFoldDB" id="A0A1C9W4K2"/>
<dbReference type="UniPathway" id="UPA00314">
    <property type="reaction ID" value="UER00076"/>
</dbReference>
<dbReference type="InterPro" id="IPR042172">
    <property type="entry name" value="Adenosylhomocyst_ase-like_sf"/>
</dbReference>
<dbReference type="KEGG" id="micc:AUP74_00605"/>
<dbReference type="Gene3D" id="3.40.50.1480">
    <property type="entry name" value="Adenosylhomocysteinase-like"/>
    <property type="match status" value="3"/>
</dbReference>
<feature type="binding site" evidence="6 8">
    <location>
        <begin position="319"/>
        <end position="321"/>
    </location>
    <ligand>
        <name>NAD(+)</name>
        <dbReference type="ChEBI" id="CHEBI:57540"/>
    </ligand>
</feature>
<dbReference type="PROSITE" id="PS00738">
    <property type="entry name" value="ADOHCYASE_1"/>
    <property type="match status" value="1"/>
</dbReference>
<evidence type="ECO:0000256" key="6">
    <source>
        <dbReference type="HAMAP-Rule" id="MF_00563"/>
    </source>
</evidence>
<dbReference type="GO" id="GO:0005829">
    <property type="term" value="C:cytosol"/>
    <property type="evidence" value="ECO:0007669"/>
    <property type="project" value="TreeGrafter"/>
</dbReference>
<feature type="binding site" evidence="6">
    <location>
        <position position="197"/>
    </location>
    <ligand>
        <name>NAD(+)</name>
        <dbReference type="ChEBI" id="CHEBI:57540"/>
    </ligand>
</feature>
<evidence type="ECO:0000313" key="12">
    <source>
        <dbReference type="EMBL" id="AOS96075.1"/>
    </source>
</evidence>
<feature type="binding site" evidence="6 8">
    <location>
        <begin position="163"/>
        <end position="165"/>
    </location>
    <ligand>
        <name>NAD(+)</name>
        <dbReference type="ChEBI" id="CHEBI:57540"/>
    </ligand>
</feature>
<dbReference type="Proteomes" id="UP000095672">
    <property type="component" value="Chromosome"/>
</dbReference>
<feature type="domain" description="S-adenosyl-L-homocysteine hydrolase NAD binding" evidence="11">
    <location>
        <begin position="197"/>
        <end position="373"/>
    </location>
</feature>
<feature type="binding site" evidence="6 8">
    <location>
        <position position="367"/>
    </location>
    <ligand>
        <name>NAD(+)</name>
        <dbReference type="ChEBI" id="CHEBI:57540"/>
    </ligand>
</feature>
<dbReference type="NCBIfam" id="TIGR00936">
    <property type="entry name" value="ahcY"/>
    <property type="match status" value="1"/>
</dbReference>
<dbReference type="PANTHER" id="PTHR23420">
    <property type="entry name" value="ADENOSYLHOMOCYSTEINASE"/>
    <property type="match status" value="1"/>
</dbReference>
<comment type="function">
    <text evidence="6">May play a key role in the regulation of the intracellular concentration of adenosylhomocysteine.</text>
</comment>
<dbReference type="InterPro" id="IPR036291">
    <property type="entry name" value="NAD(P)-bd_dom_sf"/>
</dbReference>
<feature type="binding site" evidence="6 7">
    <location>
        <position position="137"/>
    </location>
    <ligand>
        <name>substrate</name>
    </ligand>
</feature>
<comment type="similarity">
    <text evidence="1 6 10">Belongs to the adenosylhomocysteinase family.</text>
</comment>
<evidence type="ECO:0000256" key="9">
    <source>
        <dbReference type="RuleBase" id="RU000548"/>
    </source>
</evidence>
<dbReference type="STRING" id="1769779.AUP74_00605"/>
<comment type="catalytic activity">
    <reaction evidence="6 9">
        <text>S-adenosyl-L-homocysteine + H2O = L-homocysteine + adenosine</text>
        <dbReference type="Rhea" id="RHEA:21708"/>
        <dbReference type="ChEBI" id="CHEBI:15377"/>
        <dbReference type="ChEBI" id="CHEBI:16335"/>
        <dbReference type="ChEBI" id="CHEBI:57856"/>
        <dbReference type="ChEBI" id="CHEBI:58199"/>
        <dbReference type="EC" id="3.13.2.1"/>
    </reaction>
</comment>
<comment type="subcellular location">
    <subcellularLocation>
        <location evidence="6">Cytoplasm</location>
    </subcellularLocation>
</comment>
<evidence type="ECO:0000256" key="8">
    <source>
        <dbReference type="PIRSR" id="PIRSR001109-2"/>
    </source>
</evidence>
<dbReference type="SUPFAM" id="SSF52283">
    <property type="entry name" value="Formate/glycerate dehydrogenase catalytic domain-like"/>
    <property type="match status" value="1"/>
</dbReference>
<feature type="binding site" evidence="6">
    <location>
        <position position="298"/>
    </location>
    <ligand>
        <name>NAD(+)</name>
        <dbReference type="ChEBI" id="CHEBI:57540"/>
    </ligand>
</feature>
<evidence type="ECO:0000313" key="13">
    <source>
        <dbReference type="Proteomes" id="UP000095672"/>
    </source>
</evidence>
<dbReference type="HAMAP" id="MF_00563">
    <property type="entry name" value="AdoHcyase"/>
    <property type="match status" value="1"/>
</dbReference>
<evidence type="ECO:0000256" key="1">
    <source>
        <dbReference type="ARBA" id="ARBA00007122"/>
    </source>
</evidence>
<dbReference type="InterPro" id="IPR000043">
    <property type="entry name" value="Adenosylhomocysteinase-like"/>
</dbReference>
<dbReference type="FunFam" id="3.40.50.1480:FF:000006">
    <property type="entry name" value="Adenosylhomocysteinase"/>
    <property type="match status" value="1"/>
</dbReference>
<gene>
    <name evidence="12" type="primary">ahcY_1</name>
    <name evidence="6" type="synonym">ahcY</name>
    <name evidence="12" type="ORF">AUP74_00605</name>
</gene>
<feature type="binding site" evidence="6 7">
    <location>
        <position position="61"/>
    </location>
    <ligand>
        <name>substrate</name>
    </ligand>
</feature>
<keyword evidence="5 6" id="KW-0520">NAD</keyword>
<dbReference type="NCBIfam" id="NF004005">
    <property type="entry name" value="PRK05476.2-3"/>
    <property type="match status" value="1"/>
</dbReference>
<feature type="binding site" evidence="6">
    <location>
        <begin position="226"/>
        <end position="231"/>
    </location>
    <ligand>
        <name>NAD(+)</name>
        <dbReference type="ChEBI" id="CHEBI:57540"/>
    </ligand>
</feature>
<evidence type="ECO:0000256" key="4">
    <source>
        <dbReference type="ARBA" id="ARBA00022801"/>
    </source>
</evidence>
<dbReference type="InterPro" id="IPR020082">
    <property type="entry name" value="S-Ado-L-homoCys_hydrolase_CS"/>
</dbReference>
<proteinExistence type="inferred from homology"/>
<dbReference type="Pfam" id="PF05221">
    <property type="entry name" value="AdoHcyase"/>
    <property type="match status" value="1"/>
</dbReference>
<keyword evidence="3 6" id="KW-0554">One-carbon metabolism</keyword>
<name>A0A1C9W4K2_9GAMM</name>
<evidence type="ECO:0000256" key="10">
    <source>
        <dbReference type="RuleBase" id="RU004166"/>
    </source>
</evidence>
<sequence>MNQMSTEFKDFKVADINLADWGRREIEIAEGEMPALMALREKYHAEQPLAGARIMGCIHMTIQTAVLIETLVALGAEVRWSSCNIFSTQDHAAAAIAARGIPVFAWKGETEEEYEWCLERTVGADVAGWQPNMILDDGGDLTELLHRKYVEILDQCHGISEETTTGVHRLQDMLREGTLKVPAINVNDSVTKSKNDNKYGCRHSLNDAIKRATDHLLSGKKALVIGYGDVGKGSAASLRQEGMIVKVSEVDPICAMQACMDGFELVSPYIDGLNTGKAESINKDLLANTDLIVTTTGNTNVCDAHMLTALKSGAVVCNIGHFDNEIDTAYMRKHWEWQEVKPQVHKIVRNSETNDHLLLLSEGRLVNLGNATGHPSRIMDGSFANQVLAQIHLYQEKFAELPADQKVSALYVKVLPKKLDEEVARYMVEGFDGVITRMTDDQAKYIGVSVDGPYKPESYKY</sequence>
<evidence type="ECO:0000256" key="2">
    <source>
        <dbReference type="ARBA" id="ARBA00022490"/>
    </source>
</evidence>